<evidence type="ECO:0000256" key="2">
    <source>
        <dbReference type="ARBA" id="ARBA00022737"/>
    </source>
</evidence>
<proteinExistence type="predicted"/>
<dbReference type="InterPro" id="IPR032675">
    <property type="entry name" value="LRR_dom_sf"/>
</dbReference>
<dbReference type="SUPFAM" id="SSF52058">
    <property type="entry name" value="L domain-like"/>
    <property type="match status" value="1"/>
</dbReference>
<feature type="domain" description="Disease resistance protein winged helix" evidence="5">
    <location>
        <begin position="274"/>
        <end position="345"/>
    </location>
</feature>
<keyword evidence="8" id="KW-1185">Reference proteome</keyword>
<dbReference type="EMBL" id="JAWXYG010000010">
    <property type="protein sequence ID" value="KAK4261270.1"/>
    <property type="molecule type" value="Genomic_DNA"/>
</dbReference>
<keyword evidence="3" id="KW-0611">Plant defense</keyword>
<organism evidence="7 8">
    <name type="scientific">Acacia crassicarpa</name>
    <name type="common">northern wattle</name>
    <dbReference type="NCBI Taxonomy" id="499986"/>
    <lineage>
        <taxon>Eukaryota</taxon>
        <taxon>Viridiplantae</taxon>
        <taxon>Streptophyta</taxon>
        <taxon>Embryophyta</taxon>
        <taxon>Tracheophyta</taxon>
        <taxon>Spermatophyta</taxon>
        <taxon>Magnoliopsida</taxon>
        <taxon>eudicotyledons</taxon>
        <taxon>Gunneridae</taxon>
        <taxon>Pentapetalae</taxon>
        <taxon>rosids</taxon>
        <taxon>fabids</taxon>
        <taxon>Fabales</taxon>
        <taxon>Fabaceae</taxon>
        <taxon>Caesalpinioideae</taxon>
        <taxon>mimosoid clade</taxon>
        <taxon>Acacieae</taxon>
        <taxon>Acacia</taxon>
    </lineage>
</organism>
<evidence type="ECO:0000259" key="5">
    <source>
        <dbReference type="Pfam" id="PF23559"/>
    </source>
</evidence>
<gene>
    <name evidence="7" type="ORF">QN277_004293</name>
</gene>
<dbReference type="Pfam" id="PF23559">
    <property type="entry name" value="WHD_DRP"/>
    <property type="match status" value="1"/>
</dbReference>
<dbReference type="PRINTS" id="PR00364">
    <property type="entry name" value="DISEASERSIST"/>
</dbReference>
<dbReference type="FunFam" id="3.40.50.300:FF:001091">
    <property type="entry name" value="Probable disease resistance protein At1g61300"/>
    <property type="match status" value="1"/>
</dbReference>
<dbReference type="Pfam" id="PF25019">
    <property type="entry name" value="LRR_R13L1-DRL21"/>
    <property type="match status" value="1"/>
</dbReference>
<evidence type="ECO:0000313" key="7">
    <source>
        <dbReference type="EMBL" id="KAK4261270.1"/>
    </source>
</evidence>
<dbReference type="InterPro" id="IPR058922">
    <property type="entry name" value="WHD_DRP"/>
</dbReference>
<dbReference type="Proteomes" id="UP001293593">
    <property type="component" value="Unassembled WGS sequence"/>
</dbReference>
<dbReference type="InterPro" id="IPR042197">
    <property type="entry name" value="Apaf_helical"/>
</dbReference>
<dbReference type="AlphaFoldDB" id="A0AAE1J080"/>
<evidence type="ECO:0000259" key="6">
    <source>
        <dbReference type="Pfam" id="PF25019"/>
    </source>
</evidence>
<dbReference type="Gene3D" id="3.40.50.300">
    <property type="entry name" value="P-loop containing nucleotide triphosphate hydrolases"/>
    <property type="match status" value="1"/>
</dbReference>
<sequence>MEWRQTSSIITQPQFYGREVDKEKIVGFLVGDASNLEDVSVYPIIGIGGLGKTTLAQQVFNDRRVVDHFTLRIWECVSEDFNMKRLSKAIIESAGHSCGDLDLEPLQRRLQEVVGRKRYLLVLDDVWNDNQEKWEKLKYTLACGLRGSSILVTTRLTKVACITGTRPPHQLSLLSENDCWELFRQRAFGLEMEERVELVAIGKEVVKKCKGVPLAAKTLGSLLRFQSDEKDWLHIKESEIWNLPQEEDSILPALRLSYLNLPTKVRQCFGYLAVFPKDHIMSKEHVIELWMANGFISTNKGCEVEDVGDRVWNELYLRSFFEDVKITGWNQYTQFKMYDLIHDLAQFVMEEECCSTTFKNSPHGERTRHVSFLVDGPLHKGWSPYLDKVKLKTSIIQGAYNPEAHSCVDIFLKCSHLRALDLLYSQKLPSSIGRLRHLRYLNLSVSSIKTLPNSICRLYNLQILNLDSCRYLEKLPNQMKCLKFLLHLYLRGCTSLSRMGREMGQLTCLKTLNIYIVGTQKGFLLAELRNLKLEGALHIRHLERVRSLTDAKEANLADKHLNELVLSWERNEESQSEENDEHILEDLQPHSQLKILLIGGYFGTQFPQWMGNPALIYLSKLELVDCKIFFHISPLEKLPSLTHLSLSNMNLLQYVDNESYDDGVARGFNNLEFLLLEKLPNLVKLSRADGDNVFPCLSSLQITHCPKLILPCLPSVTELTTLKESNGALLASIQNLRNLECLSFIEDKDLLSFPNGMLGGLTCLKKLLFSLLEKLEVLPTELSNLNALEELDISSCKNLETLTEQAFQGLYSLKRLKIFGYAKFKLSAGFRYLTALEDLTIEGCPEVEHLPEALQHAMTLQSLALLALPNLACLPDWLGNLRLLKSLVISNCPRLMSLPMSIQCLSSLKDLKIYRCPELVKRCKDETGEDWPKIAHVSRTLFQENTTLSYGGVCGSRYSVNYRAILGQRKPMW</sequence>
<dbReference type="Gene3D" id="1.10.8.430">
    <property type="entry name" value="Helical domain of apoptotic protease-activating factors"/>
    <property type="match status" value="1"/>
</dbReference>
<accession>A0AAE1J080</accession>
<evidence type="ECO:0000256" key="3">
    <source>
        <dbReference type="ARBA" id="ARBA00022821"/>
    </source>
</evidence>
<dbReference type="GO" id="GO:0043531">
    <property type="term" value="F:ADP binding"/>
    <property type="evidence" value="ECO:0007669"/>
    <property type="project" value="InterPro"/>
</dbReference>
<dbReference type="GO" id="GO:0006952">
    <property type="term" value="P:defense response"/>
    <property type="evidence" value="ECO:0007669"/>
    <property type="project" value="UniProtKB-KW"/>
</dbReference>
<protein>
    <submittedName>
        <fullName evidence="7">Uncharacterized protein</fullName>
    </submittedName>
</protein>
<evidence type="ECO:0000256" key="1">
    <source>
        <dbReference type="ARBA" id="ARBA00022614"/>
    </source>
</evidence>
<dbReference type="SUPFAM" id="SSF52540">
    <property type="entry name" value="P-loop containing nucleoside triphosphate hydrolases"/>
    <property type="match status" value="1"/>
</dbReference>
<dbReference type="PANTHER" id="PTHR36766:SF42">
    <property type="entry name" value="NB-ARC DOMAIN DISEASE RESISTANCE PROTEIN"/>
    <property type="match status" value="1"/>
</dbReference>
<dbReference type="SUPFAM" id="SSF52047">
    <property type="entry name" value="RNI-like"/>
    <property type="match status" value="1"/>
</dbReference>
<dbReference type="SMART" id="SM00369">
    <property type="entry name" value="LRR_TYP"/>
    <property type="match status" value="3"/>
</dbReference>
<dbReference type="Pfam" id="PF00931">
    <property type="entry name" value="NB-ARC"/>
    <property type="match status" value="1"/>
</dbReference>
<dbReference type="Gene3D" id="3.80.10.10">
    <property type="entry name" value="Ribonuclease Inhibitor"/>
    <property type="match status" value="3"/>
</dbReference>
<dbReference type="InterPro" id="IPR056789">
    <property type="entry name" value="LRR_R13L1-DRL21"/>
</dbReference>
<dbReference type="InterPro" id="IPR002182">
    <property type="entry name" value="NB-ARC"/>
</dbReference>
<feature type="domain" description="R13L1/DRL21-like LRR repeat region" evidence="6">
    <location>
        <begin position="525"/>
        <end position="649"/>
    </location>
</feature>
<name>A0AAE1J080_9FABA</name>
<dbReference type="InterPro" id="IPR036388">
    <property type="entry name" value="WH-like_DNA-bd_sf"/>
</dbReference>
<keyword evidence="2" id="KW-0677">Repeat</keyword>
<comment type="caution">
    <text evidence="7">The sequence shown here is derived from an EMBL/GenBank/DDBJ whole genome shotgun (WGS) entry which is preliminary data.</text>
</comment>
<dbReference type="InterPro" id="IPR003591">
    <property type="entry name" value="Leu-rich_rpt_typical-subtyp"/>
</dbReference>
<dbReference type="PANTHER" id="PTHR36766">
    <property type="entry name" value="PLANT BROAD-SPECTRUM MILDEW RESISTANCE PROTEIN RPW8"/>
    <property type="match status" value="1"/>
</dbReference>
<reference evidence="7" key="1">
    <citation type="submission" date="2023-10" db="EMBL/GenBank/DDBJ databases">
        <title>Chromosome-level genome of the transformable northern wattle, Acacia crassicarpa.</title>
        <authorList>
            <person name="Massaro I."/>
            <person name="Sinha N.R."/>
            <person name="Poethig S."/>
            <person name="Leichty A.R."/>
        </authorList>
    </citation>
    <scope>NUCLEOTIDE SEQUENCE</scope>
    <source>
        <strain evidence="7">Acra3RX</strain>
        <tissue evidence="7">Leaf</tissue>
    </source>
</reference>
<dbReference type="Gene3D" id="1.10.10.10">
    <property type="entry name" value="Winged helix-like DNA-binding domain superfamily/Winged helix DNA-binding domain"/>
    <property type="match status" value="1"/>
</dbReference>
<evidence type="ECO:0000259" key="4">
    <source>
        <dbReference type="Pfam" id="PF00931"/>
    </source>
</evidence>
<dbReference type="InterPro" id="IPR027417">
    <property type="entry name" value="P-loop_NTPase"/>
</dbReference>
<dbReference type="FunFam" id="1.10.10.10:FF:000322">
    <property type="entry name" value="Probable disease resistance protein At1g63360"/>
    <property type="match status" value="1"/>
</dbReference>
<feature type="domain" description="NB-ARC" evidence="4">
    <location>
        <begin position="21"/>
        <end position="188"/>
    </location>
</feature>
<evidence type="ECO:0000313" key="8">
    <source>
        <dbReference type="Proteomes" id="UP001293593"/>
    </source>
</evidence>
<keyword evidence="1" id="KW-0433">Leucine-rich repeat</keyword>